<sequence length="222" mass="25561">MAGGLRCSLCQFVISDEDIITGSRCHRQCLNMISPRYLKCLWDMTDASKYDYMPSARQLDIRQRKIKSLMGTALLTHFAHSKSNLPLELWEIVAEYLLPHFTTANLQSLWEPTPKPCYANTTQPIWCKYVEFEGNQYVSTFSNEPKSDDWELVFQPSNAGIVDVYAAENHFGITKLLFSSPHNLPKVDEVEGIWWRKSRIDEESLNIRASSDVCHLLLYVYG</sequence>
<dbReference type="Proteomes" id="UP000005426">
    <property type="component" value="Unassembled WGS sequence"/>
</dbReference>
<dbReference type="STRING" id="452589.G9NRP0"/>
<keyword evidence="2" id="KW-1185">Reference proteome</keyword>
<proteinExistence type="predicted"/>
<comment type="caution">
    <text evidence="1">The sequence shown here is derived from an EMBL/GenBank/DDBJ whole genome shotgun (WGS) entry which is preliminary data.</text>
</comment>
<accession>G9NRP0</accession>
<evidence type="ECO:0000313" key="1">
    <source>
        <dbReference type="EMBL" id="EHK46673.1"/>
    </source>
</evidence>
<reference evidence="1 2" key="1">
    <citation type="journal article" date="2011" name="Genome Biol.">
        <title>Comparative genome sequence analysis underscores mycoparasitism as the ancestral life style of Trichoderma.</title>
        <authorList>
            <person name="Kubicek C.P."/>
            <person name="Herrera-Estrella A."/>
            <person name="Seidl-Seiboth V."/>
            <person name="Martinez D.A."/>
            <person name="Druzhinina I.S."/>
            <person name="Thon M."/>
            <person name="Zeilinger S."/>
            <person name="Casas-Flores S."/>
            <person name="Horwitz B.A."/>
            <person name="Mukherjee P.K."/>
            <person name="Mukherjee M."/>
            <person name="Kredics L."/>
            <person name="Alcaraz L.D."/>
            <person name="Aerts A."/>
            <person name="Antal Z."/>
            <person name="Atanasova L."/>
            <person name="Cervantes-Badillo M.G."/>
            <person name="Challacombe J."/>
            <person name="Chertkov O."/>
            <person name="McCluskey K."/>
            <person name="Coulpier F."/>
            <person name="Deshpande N."/>
            <person name="von Doehren H."/>
            <person name="Ebbole D.J."/>
            <person name="Esquivel-Naranjo E.U."/>
            <person name="Fekete E."/>
            <person name="Flipphi M."/>
            <person name="Glaser F."/>
            <person name="Gomez-Rodriguez E.Y."/>
            <person name="Gruber S."/>
            <person name="Han C."/>
            <person name="Henrissat B."/>
            <person name="Hermosa R."/>
            <person name="Hernandez-Onate M."/>
            <person name="Karaffa L."/>
            <person name="Kosti I."/>
            <person name="Le Crom S."/>
            <person name="Lindquist E."/>
            <person name="Lucas S."/>
            <person name="Luebeck M."/>
            <person name="Luebeck P.S."/>
            <person name="Margeot A."/>
            <person name="Metz B."/>
            <person name="Misra M."/>
            <person name="Nevalainen H."/>
            <person name="Omann M."/>
            <person name="Packer N."/>
            <person name="Perrone G."/>
            <person name="Uresti-Rivera E.E."/>
            <person name="Salamov A."/>
            <person name="Schmoll M."/>
            <person name="Seiboth B."/>
            <person name="Shapiro H."/>
            <person name="Sukno S."/>
            <person name="Tamayo-Ramos J.A."/>
            <person name="Tisch D."/>
            <person name="Wiest A."/>
            <person name="Wilkinson H.H."/>
            <person name="Zhang M."/>
            <person name="Coutinho P.M."/>
            <person name="Kenerley C.M."/>
            <person name="Monte E."/>
            <person name="Baker S.E."/>
            <person name="Grigoriev I.V."/>
        </authorList>
    </citation>
    <scope>NUCLEOTIDE SEQUENCE [LARGE SCALE GENOMIC DNA]</scope>
    <source>
        <strain evidence="2">ATCC 20476 / IMI 206040</strain>
    </source>
</reference>
<dbReference type="eggNOG" id="ENOG502TBH9">
    <property type="taxonomic scope" value="Eukaryota"/>
</dbReference>
<dbReference type="AlphaFoldDB" id="G9NRP0"/>
<dbReference type="EMBL" id="ABDG02000022">
    <property type="protein sequence ID" value="EHK46673.1"/>
    <property type="molecule type" value="Genomic_DNA"/>
</dbReference>
<dbReference type="OMA" id="TEDIWCK"/>
<dbReference type="HOGENOM" id="CLU_095755_0_0_1"/>
<organism evidence="1 2">
    <name type="scientific">Hypocrea atroviridis (strain ATCC 20476 / IMI 206040)</name>
    <name type="common">Trichoderma atroviride</name>
    <dbReference type="NCBI Taxonomy" id="452589"/>
    <lineage>
        <taxon>Eukaryota</taxon>
        <taxon>Fungi</taxon>
        <taxon>Dikarya</taxon>
        <taxon>Ascomycota</taxon>
        <taxon>Pezizomycotina</taxon>
        <taxon>Sordariomycetes</taxon>
        <taxon>Hypocreomycetidae</taxon>
        <taxon>Hypocreales</taxon>
        <taxon>Hypocreaceae</taxon>
        <taxon>Trichoderma</taxon>
    </lineage>
</organism>
<dbReference type="OrthoDB" id="5153231at2759"/>
<gene>
    <name evidence="1" type="ORF">TRIATDRAFT_42805</name>
</gene>
<name>G9NRP0_HYPAI</name>
<evidence type="ECO:0000313" key="2">
    <source>
        <dbReference type="Proteomes" id="UP000005426"/>
    </source>
</evidence>
<protein>
    <submittedName>
        <fullName evidence="1">Uncharacterized protein</fullName>
    </submittedName>
</protein>